<dbReference type="AlphaFoldDB" id="A0A4S8IH04"/>
<reference evidence="1 2" key="1">
    <citation type="journal article" date="2019" name="Nat. Plants">
        <title>Genome sequencing of Musa balbisiana reveals subgenome evolution and function divergence in polyploid bananas.</title>
        <authorList>
            <person name="Yao X."/>
        </authorList>
    </citation>
    <scope>NUCLEOTIDE SEQUENCE [LARGE SCALE GENOMIC DNA]</scope>
    <source>
        <strain evidence="2">cv. DH-PKW</strain>
        <tissue evidence="1">Leaves</tissue>
    </source>
</reference>
<comment type="caution">
    <text evidence="1">The sequence shown here is derived from an EMBL/GenBank/DDBJ whole genome shotgun (WGS) entry which is preliminary data.</text>
</comment>
<protein>
    <recommendedName>
        <fullName evidence="3">Ataxin-2 C-terminal domain-containing protein</fullName>
    </recommendedName>
</protein>
<organism evidence="1 2">
    <name type="scientific">Musa balbisiana</name>
    <name type="common">Banana</name>
    <dbReference type="NCBI Taxonomy" id="52838"/>
    <lineage>
        <taxon>Eukaryota</taxon>
        <taxon>Viridiplantae</taxon>
        <taxon>Streptophyta</taxon>
        <taxon>Embryophyta</taxon>
        <taxon>Tracheophyta</taxon>
        <taxon>Spermatophyta</taxon>
        <taxon>Magnoliopsida</taxon>
        <taxon>Liliopsida</taxon>
        <taxon>Zingiberales</taxon>
        <taxon>Musaceae</taxon>
        <taxon>Musa</taxon>
    </lineage>
</organism>
<dbReference type="InterPro" id="IPR040414">
    <property type="entry name" value="CID1/CID2"/>
</dbReference>
<evidence type="ECO:0000313" key="2">
    <source>
        <dbReference type="Proteomes" id="UP000317650"/>
    </source>
</evidence>
<sequence length="142" mass="16186">MEVMARRTRSGLNPDAAPYVPAAQRAVEDFSSEWWDLVHSSPWFADYWLRECFHESVLDFFEDDDPELPDDINDALFSLSAPHQKEAEEEEEGGGRNRELITWGSEKWKASRGCAAEGAKYAEKAAKVVSLRLSPRTIQQPR</sequence>
<keyword evidence="2" id="KW-1185">Reference proteome</keyword>
<evidence type="ECO:0000313" key="1">
    <source>
        <dbReference type="EMBL" id="THU47541.1"/>
    </source>
</evidence>
<name>A0A4S8IH04_MUSBA</name>
<dbReference type="PANTHER" id="PTHR33790:SF1">
    <property type="entry name" value="PROTEIN EARLY RESPONSIVE TO DEHYDRATION 15"/>
    <property type="match status" value="1"/>
</dbReference>
<accession>A0A4S8IH04</accession>
<dbReference type="EMBL" id="PYDT01000010">
    <property type="protein sequence ID" value="THU47541.1"/>
    <property type="molecule type" value="Genomic_DNA"/>
</dbReference>
<proteinExistence type="predicted"/>
<dbReference type="Proteomes" id="UP000317650">
    <property type="component" value="Chromosome 9"/>
</dbReference>
<dbReference type="PANTHER" id="PTHR33790">
    <property type="entry name" value="OS05G0344200 PROTEIN"/>
    <property type="match status" value="1"/>
</dbReference>
<evidence type="ECO:0008006" key="3">
    <source>
        <dbReference type="Google" id="ProtNLM"/>
    </source>
</evidence>
<gene>
    <name evidence="1" type="ORF">C4D60_Mb09t16640</name>
</gene>